<feature type="domain" description="SnoaL-like" evidence="1">
    <location>
        <begin position="21"/>
        <end position="126"/>
    </location>
</feature>
<protein>
    <recommendedName>
        <fullName evidence="1">SnoaL-like domain-containing protein</fullName>
    </recommendedName>
</protein>
<dbReference type="AlphaFoldDB" id="A0A564WFT2"/>
<dbReference type="InterPro" id="IPR037401">
    <property type="entry name" value="SnoaL-like"/>
</dbReference>
<dbReference type="InterPro" id="IPR032710">
    <property type="entry name" value="NTF2-like_dom_sf"/>
</dbReference>
<dbReference type="PANTHER" id="PTHR34957">
    <property type="entry name" value="NUCLEAR TRANSPORT FACTOR 2 (NTF2) FAMILY PROTEIN"/>
    <property type="match status" value="1"/>
</dbReference>
<dbReference type="SUPFAM" id="SSF54427">
    <property type="entry name" value="NTF2-like"/>
    <property type="match status" value="1"/>
</dbReference>
<reference evidence="2" key="1">
    <citation type="submission" date="2018-11" db="EMBL/GenBank/DDBJ databases">
        <authorList>
            <person name="Onetto C."/>
        </authorList>
    </citation>
    <scope>NUCLEOTIDE SEQUENCE [LARGE SCALE GENOMIC DNA]</scope>
</reference>
<accession>A0A564WFT2</accession>
<evidence type="ECO:0000313" key="3">
    <source>
        <dbReference type="Proteomes" id="UP000326641"/>
    </source>
</evidence>
<name>A0A564WFT2_9PROT</name>
<comment type="caution">
    <text evidence="2">The sequence shown here is derived from an EMBL/GenBank/DDBJ whole genome shotgun (WGS) entry which is preliminary data.</text>
</comment>
<proteinExistence type="predicted"/>
<evidence type="ECO:0000259" key="1">
    <source>
        <dbReference type="Pfam" id="PF13474"/>
    </source>
</evidence>
<gene>
    <name evidence="2" type="ORF">DF3PA_420004</name>
</gene>
<organism evidence="2 3">
    <name type="scientific">Candidatus Defluviicoccus seviourii</name>
    <dbReference type="NCBI Taxonomy" id="2565273"/>
    <lineage>
        <taxon>Bacteria</taxon>
        <taxon>Pseudomonadati</taxon>
        <taxon>Pseudomonadota</taxon>
        <taxon>Alphaproteobacteria</taxon>
        <taxon>Rhodospirillales</taxon>
        <taxon>Rhodospirillaceae</taxon>
        <taxon>Defluviicoccus</taxon>
    </lineage>
</organism>
<dbReference type="Gene3D" id="3.10.450.50">
    <property type="match status" value="1"/>
</dbReference>
<keyword evidence="3" id="KW-1185">Reference proteome</keyword>
<dbReference type="EMBL" id="UXAT02000037">
    <property type="protein sequence ID" value="VUX47325.1"/>
    <property type="molecule type" value="Genomic_DNA"/>
</dbReference>
<dbReference type="Proteomes" id="UP000326641">
    <property type="component" value="Unassembled WGS sequence"/>
</dbReference>
<dbReference type="Pfam" id="PF13474">
    <property type="entry name" value="SnoaL_3"/>
    <property type="match status" value="1"/>
</dbReference>
<dbReference type="PANTHER" id="PTHR34957:SF1">
    <property type="entry name" value="NUCLEAR TRANSPORT FACTOR 2 (NTF2) FAMILY PROTEIN"/>
    <property type="match status" value="1"/>
</dbReference>
<sequence length="143" mass="15929">MHSSRWMGRSLLSDDAAVLFANDAFYTAIAGRDFAAMERLWSERPAVSCIHPGWPPIASRQEVMESWHAILTGQHAPEIVWRNARAYLLGETAYVICYEILKGTTLVATNVFVREAGQWRMAHHQAGAAPPVSLPDDTPARLQ</sequence>
<evidence type="ECO:0000313" key="2">
    <source>
        <dbReference type="EMBL" id="VUX47325.1"/>
    </source>
</evidence>